<dbReference type="Pfam" id="PF08718">
    <property type="entry name" value="GLTP"/>
    <property type="match status" value="1"/>
</dbReference>
<dbReference type="FunFam" id="1.10.3520.10:FF:000004">
    <property type="entry name" value="Glycolipid transfer protein 1"/>
    <property type="match status" value="1"/>
</dbReference>
<dbReference type="EMBL" id="WJXA01000004">
    <property type="protein sequence ID" value="KAF7144474.1"/>
    <property type="molecule type" value="Genomic_DNA"/>
</dbReference>
<organism evidence="2 3">
    <name type="scientific">Rhododendron simsii</name>
    <name type="common">Sims's rhododendron</name>
    <dbReference type="NCBI Taxonomy" id="118357"/>
    <lineage>
        <taxon>Eukaryota</taxon>
        <taxon>Viridiplantae</taxon>
        <taxon>Streptophyta</taxon>
        <taxon>Embryophyta</taxon>
        <taxon>Tracheophyta</taxon>
        <taxon>Spermatophyta</taxon>
        <taxon>Magnoliopsida</taxon>
        <taxon>eudicotyledons</taxon>
        <taxon>Gunneridae</taxon>
        <taxon>Pentapetalae</taxon>
        <taxon>asterids</taxon>
        <taxon>Ericales</taxon>
        <taxon>Ericaceae</taxon>
        <taxon>Ericoideae</taxon>
        <taxon>Rhodoreae</taxon>
        <taxon>Rhododendron</taxon>
    </lineage>
</organism>
<comment type="caution">
    <text evidence="2">The sequence shown here is derived from an EMBL/GenBank/DDBJ whole genome shotgun (WGS) entry which is preliminary data.</text>
</comment>
<dbReference type="InterPro" id="IPR036497">
    <property type="entry name" value="GLTP_sf"/>
</dbReference>
<dbReference type="Proteomes" id="UP000626092">
    <property type="component" value="Unassembled WGS sequence"/>
</dbReference>
<reference evidence="2" key="1">
    <citation type="submission" date="2019-11" db="EMBL/GenBank/DDBJ databases">
        <authorList>
            <person name="Liu Y."/>
            <person name="Hou J."/>
            <person name="Li T.-Q."/>
            <person name="Guan C.-H."/>
            <person name="Wu X."/>
            <person name="Wu H.-Z."/>
            <person name="Ling F."/>
            <person name="Zhang R."/>
            <person name="Shi X.-G."/>
            <person name="Ren J.-P."/>
            <person name="Chen E.-F."/>
            <person name="Sun J.-M."/>
        </authorList>
    </citation>
    <scope>NUCLEOTIDE SEQUENCE</scope>
    <source>
        <strain evidence="2">Adult_tree_wgs_1</strain>
        <tissue evidence="2">Leaves</tissue>
    </source>
</reference>
<accession>A0A834LLZ1</accession>
<dbReference type="GO" id="GO:0016020">
    <property type="term" value="C:membrane"/>
    <property type="evidence" value="ECO:0007669"/>
    <property type="project" value="TreeGrafter"/>
</dbReference>
<dbReference type="AlphaFoldDB" id="A0A834LLZ1"/>
<keyword evidence="3" id="KW-1185">Reference proteome</keyword>
<evidence type="ECO:0000313" key="3">
    <source>
        <dbReference type="Proteomes" id="UP000626092"/>
    </source>
</evidence>
<name>A0A834LLZ1_RHOSS</name>
<sequence length="216" mass="24197">MFGSIWIPQKTLKMEGTVFTPSLEEMKHVKSDRGELLTKPFLDVCKHVLPILDKFGAAMVVVKSDIGGNISRLESQYSANTSKFNYLFSFVQAEVETKTAKSSSSCTNALLWLTRAMDFLVELFQNLHDHQDWSMTQACTDSYAKTLKKWHGWLASSSFTVAIKLAPDRKKFMELIGGGNGDLDPDMEKFCTTFLPMLHEIHKFLAGVGLDGMKAS</sequence>
<dbReference type="SUPFAM" id="SSF110004">
    <property type="entry name" value="Glycolipid transfer protein, GLTP"/>
    <property type="match status" value="1"/>
</dbReference>
<dbReference type="GO" id="GO:0005829">
    <property type="term" value="C:cytosol"/>
    <property type="evidence" value="ECO:0007669"/>
    <property type="project" value="TreeGrafter"/>
</dbReference>
<evidence type="ECO:0000259" key="1">
    <source>
        <dbReference type="Pfam" id="PF08718"/>
    </source>
</evidence>
<dbReference type="GO" id="GO:1902387">
    <property type="term" value="F:ceramide 1-phosphate binding"/>
    <property type="evidence" value="ECO:0007669"/>
    <property type="project" value="TreeGrafter"/>
</dbReference>
<dbReference type="InterPro" id="IPR014830">
    <property type="entry name" value="Glycolipid_transfer_prot_dom"/>
</dbReference>
<proteinExistence type="predicted"/>
<dbReference type="GO" id="GO:1902388">
    <property type="term" value="F:ceramide 1-phosphate transfer activity"/>
    <property type="evidence" value="ECO:0007669"/>
    <property type="project" value="TreeGrafter"/>
</dbReference>
<evidence type="ECO:0000313" key="2">
    <source>
        <dbReference type="EMBL" id="KAF7144474.1"/>
    </source>
</evidence>
<dbReference type="PANTHER" id="PTHR10219">
    <property type="entry name" value="GLYCOLIPID TRANSFER PROTEIN-RELATED"/>
    <property type="match status" value="1"/>
</dbReference>
<dbReference type="PANTHER" id="PTHR10219:SF84">
    <property type="entry name" value="GLYCOLIPID TRANSFER PROTEIN 1-LIKE"/>
    <property type="match status" value="1"/>
</dbReference>
<protein>
    <recommendedName>
        <fullName evidence="1">Glycolipid transfer protein domain-containing protein</fullName>
    </recommendedName>
</protein>
<dbReference type="OrthoDB" id="205255at2759"/>
<feature type="domain" description="Glycolipid transfer protein" evidence="1">
    <location>
        <begin position="37"/>
        <end position="177"/>
    </location>
</feature>
<dbReference type="Gene3D" id="1.10.3520.10">
    <property type="entry name" value="Glycolipid transfer protein"/>
    <property type="match status" value="1"/>
</dbReference>
<gene>
    <name evidence="2" type="ORF">RHSIM_Rhsim04G0176600</name>
</gene>